<feature type="domain" description="VLIG-type G" evidence="9">
    <location>
        <begin position="883"/>
        <end position="1124"/>
    </location>
</feature>
<feature type="region of interest" description="Disordered" evidence="8">
    <location>
        <begin position="205"/>
        <end position="237"/>
    </location>
</feature>
<dbReference type="Pfam" id="PF25974">
    <property type="entry name" value="URGCP_9th"/>
    <property type="match status" value="1"/>
</dbReference>
<dbReference type="PANTHER" id="PTHR22796">
    <property type="entry name" value="URG4-RELATED"/>
    <property type="match status" value="1"/>
</dbReference>
<evidence type="ECO:0000256" key="4">
    <source>
        <dbReference type="ARBA" id="ARBA00022490"/>
    </source>
</evidence>
<sequence length="1862" mass="212437">MILGQPSTEIHSHEQEGQEEPTCKGEEHEMDHHKVMIKDELVAKPTEAQSTEESDGSSQEDADNNSATSERDWSAEGYNRPKEIRAATGITDAGLIVVLFGETGSVETGTKNILIDHDEHTKFSSKLYDFSDENCEDALKDLKAHDSFEEKRYHTCTRSMSGPEEIAKLLVKIKTMVSENNPSCFTGLKEDLKPKSLGHNLMESSVFKESQTGDGEGPAERKGPANEQNVQSEENDDDIAAIRTGASDRDSGQNDERSLENADEILPSSQHQRETKALLTRLQLKDKYPRKMSPADFLHVGPPLKLKNETSEKDLAYSFLHRLIKLDYRARNIPVKQDSLEVTHSKPVRDSDSDDSDEEYFFSGSADTNQPALTHVHPMDVQMAVFLCSNNFLRQIMITKLSQCQYAVPLLVPDPFTAEIECPLWAFRQITKTWKVTKGDSHTTMKNIPICKAETPLVSFFRLGSLSISKSQLMNSVINDRHSTFFHRNCPGSTKTRHLLDGVAEITWYCPSGKPNDAFSDCIALCNLHGDAVMIEKQRDILMEKSSVNVVMLPTLQKGDKSWPVISPLLSKKSKKPLICLLVNDGCVVDSKKGKYKIGLKDRNQADVSNELKRIIQGLLFSEDPSILKTTFQLETMAENPGIKVDESNDVCQNGKSAAVKIADLLQHRDVSNIKDSFLSCQGDLWHKWCKTNKELYRLTGNIENYKSEKEREMTEIREKQCGVSCSELMKLFTESLFNLPSKDKEYFLKWTQILTDALSTDGISSILQRYENKWSEVLALKNSHDKSKNLDKKENELELLSKQLQSGTFGLEHIFREMGQIYEAHKTIYGDSEQGEWSKYPELAADLLISGHPLELLDGDAGHVPLKWISGVLDKVIMKLGDLKVFVLSVLGLQSSGKSTMLNTMFGLQFAVSAGRCTKGAFMQLVKVSEEIRKDFKVDYLLVVDTEGLLALELQGTNTTHHDNELATFVVGVGNLTVINIFGENPAEMQNVLQIVVQAFMRMKKVRLSPSCVFVYQNVTDVAAAEKNMDGRRRLQEKLDQMTQLAAKEENCNTSCFSNIIEFDIKKDVTYFAQLWEGSPPMAPPNPGYSESIEELKNHILSKASQSDGISLSRLTAHVHDLWDALLNENFVFSFKNTLEISVYRKLEVEYGNWTWAIRDNLLTIENQLYNRIENGDINKLESSYISTETRKTYEEIKAEMARYFEDDKNKEMLVQWQGRFKSKIKEFHDEQVTAVKSKLDGVVQQKNARKRMDDMKKEFENKLLQKSKEISQNLKDKTEAELKMEFDSVWKVWVHELTKGIKPFEDINLENDLLIILSELGMEEKLIAECKASGRYKDISKIDTYLEYVNVPKKQDLSETTGKPQNDEKENKATNKQTKPFAELRTIWKAILLKLPNLHKDPNDQKQIRQMIDMTVKESLDTMKKKPVATRGYQSSYLQEMAHLIKEMVATLESELKYGFKKQFTVDLVLYKFDQIKSWLMESQNKFKKNNDAIFYLESQKMHYYNIFKIYCKGSSSVVVLGELICGKLRPSIVESAYTKTAMALAGAMKCNVPAFSGNRLNLEKHLLRFLAKSEKFDEFIKYIQHPRDQVEAFIKAEAQRYIRKGHEAKTILKKTVEDIYTVVSQALFTATQKTKSQQGDLNMWLTELATLMKDQLKFDGTCFMNFSDMNDFDFLSREVNEKLKSMKEQISCFSVDEMKNSRQTPEEILIDQLCKCCWVKCPFCSAVCTNTLKDHSPDDHSVPFHRSSALSGMYHADTNIMTIDFCTSRVASDCNFYPSRDSKTLIPCKLYRAAGPEFASWRITPDESKLAFWKWVVCRFQKDLEKHYRLKFEGLGKIPENWRKISKKEAIKCLDEMCE</sequence>
<evidence type="ECO:0000256" key="3">
    <source>
        <dbReference type="ARBA" id="ARBA00006828"/>
    </source>
</evidence>
<dbReference type="InterPro" id="IPR057365">
    <property type="entry name" value="URGCP"/>
</dbReference>
<feature type="region of interest" description="Disordered" evidence="8">
    <location>
        <begin position="1358"/>
        <end position="1378"/>
    </location>
</feature>
<evidence type="ECO:0000256" key="8">
    <source>
        <dbReference type="SAM" id="MobiDB-lite"/>
    </source>
</evidence>
<evidence type="ECO:0000256" key="1">
    <source>
        <dbReference type="ARBA" id="ARBA00004123"/>
    </source>
</evidence>
<dbReference type="InterPro" id="IPR030383">
    <property type="entry name" value="G_VLIG_dom"/>
</dbReference>
<feature type="compositionally biased region" description="Basic and acidic residues" evidence="8">
    <location>
        <begin position="69"/>
        <end position="79"/>
    </location>
</feature>
<organism evidence="10 11">
    <name type="scientific">Ameca splendens</name>
    <dbReference type="NCBI Taxonomy" id="208324"/>
    <lineage>
        <taxon>Eukaryota</taxon>
        <taxon>Metazoa</taxon>
        <taxon>Chordata</taxon>
        <taxon>Craniata</taxon>
        <taxon>Vertebrata</taxon>
        <taxon>Euteleostomi</taxon>
        <taxon>Actinopterygii</taxon>
        <taxon>Neopterygii</taxon>
        <taxon>Teleostei</taxon>
        <taxon>Neoteleostei</taxon>
        <taxon>Acanthomorphata</taxon>
        <taxon>Ovalentaria</taxon>
        <taxon>Atherinomorphae</taxon>
        <taxon>Cyprinodontiformes</taxon>
        <taxon>Goodeidae</taxon>
        <taxon>Ameca</taxon>
    </lineage>
</organism>
<name>A0ABV0XXV2_9TELE</name>
<accession>A0ABV0XXV2</accession>
<dbReference type="EMBL" id="JAHRIP010018859">
    <property type="protein sequence ID" value="MEQ2286348.1"/>
    <property type="molecule type" value="Genomic_DNA"/>
</dbReference>
<keyword evidence="11" id="KW-1185">Reference proteome</keyword>
<comment type="caution">
    <text evidence="10">The sequence shown here is derived from an EMBL/GenBank/DDBJ whole genome shotgun (WGS) entry which is preliminary data.</text>
</comment>
<evidence type="ECO:0000256" key="2">
    <source>
        <dbReference type="ARBA" id="ARBA00004496"/>
    </source>
</evidence>
<comment type="subcellular location">
    <subcellularLocation>
        <location evidence="2">Cytoplasm</location>
    </subcellularLocation>
    <subcellularLocation>
        <location evidence="1">Nucleus</location>
    </subcellularLocation>
</comment>
<dbReference type="Pfam" id="PF25496">
    <property type="entry name" value="URGCP"/>
    <property type="match status" value="1"/>
</dbReference>
<evidence type="ECO:0000256" key="7">
    <source>
        <dbReference type="ARBA" id="ARBA00023242"/>
    </source>
</evidence>
<proteinExistence type="inferred from homology"/>
<keyword evidence="4" id="KW-0963">Cytoplasm</keyword>
<keyword evidence="5" id="KW-0547">Nucleotide-binding</keyword>
<evidence type="ECO:0000259" key="9">
    <source>
        <dbReference type="PROSITE" id="PS51717"/>
    </source>
</evidence>
<feature type="compositionally biased region" description="Acidic residues" evidence="8">
    <location>
        <begin position="50"/>
        <end position="63"/>
    </location>
</feature>
<dbReference type="InterPro" id="IPR058641">
    <property type="entry name" value="GVIN1_dom"/>
</dbReference>
<dbReference type="PANTHER" id="PTHR22796:SF6">
    <property type="entry name" value="INTERFERON-INDUCED VERY LARGE GTPASE 1-RELATED"/>
    <property type="match status" value="1"/>
</dbReference>
<evidence type="ECO:0000256" key="5">
    <source>
        <dbReference type="ARBA" id="ARBA00022741"/>
    </source>
</evidence>
<dbReference type="Proteomes" id="UP001469553">
    <property type="component" value="Unassembled WGS sequence"/>
</dbReference>
<evidence type="ECO:0000313" key="11">
    <source>
        <dbReference type="Proteomes" id="UP001469553"/>
    </source>
</evidence>
<feature type="region of interest" description="Disordered" evidence="8">
    <location>
        <begin position="341"/>
        <end position="361"/>
    </location>
</feature>
<comment type="similarity">
    <text evidence="3">Belongs to the TRAFAC class dynamin-like GTPase superfamily. Very large inducible GTPase (VLIG) family.</text>
</comment>
<feature type="compositionally biased region" description="Basic and acidic residues" evidence="8">
    <location>
        <begin position="341"/>
        <end position="351"/>
    </location>
</feature>
<reference evidence="10 11" key="1">
    <citation type="submission" date="2021-06" db="EMBL/GenBank/DDBJ databases">
        <authorList>
            <person name="Palmer J.M."/>
        </authorList>
    </citation>
    <scope>NUCLEOTIDE SEQUENCE [LARGE SCALE GENOMIC DNA]</scope>
    <source>
        <strain evidence="10 11">AS_MEX2019</strain>
        <tissue evidence="10">Muscle</tissue>
    </source>
</reference>
<dbReference type="PROSITE" id="PS51717">
    <property type="entry name" value="G_VLIG"/>
    <property type="match status" value="1"/>
</dbReference>
<dbReference type="Gene3D" id="3.40.50.300">
    <property type="entry name" value="P-loop containing nucleotide triphosphate hydrolases"/>
    <property type="match status" value="1"/>
</dbReference>
<protein>
    <recommendedName>
        <fullName evidence="9">VLIG-type G domain-containing protein</fullName>
    </recommendedName>
</protein>
<gene>
    <name evidence="10" type="ORF">AMECASPLE_001498</name>
</gene>
<feature type="region of interest" description="Disordered" evidence="8">
    <location>
        <begin position="1"/>
        <end position="79"/>
    </location>
</feature>
<dbReference type="Pfam" id="PF25683">
    <property type="entry name" value="URGCP_GTPase"/>
    <property type="match status" value="1"/>
</dbReference>
<evidence type="ECO:0000313" key="10">
    <source>
        <dbReference type="EMBL" id="MEQ2286348.1"/>
    </source>
</evidence>
<keyword evidence="7" id="KW-0539">Nucleus</keyword>
<dbReference type="SUPFAM" id="SSF52540">
    <property type="entry name" value="P-loop containing nucleoside triphosphate hydrolases"/>
    <property type="match status" value="1"/>
</dbReference>
<feature type="compositionally biased region" description="Basic and acidic residues" evidence="8">
    <location>
        <begin position="10"/>
        <end position="42"/>
    </location>
</feature>
<evidence type="ECO:0000256" key="6">
    <source>
        <dbReference type="ARBA" id="ARBA00023134"/>
    </source>
</evidence>
<keyword evidence="6" id="KW-0342">GTP-binding</keyword>
<dbReference type="InterPro" id="IPR027417">
    <property type="entry name" value="P-loop_NTPase"/>
</dbReference>